<dbReference type="PROSITE" id="PS00061">
    <property type="entry name" value="ADH_SHORT"/>
    <property type="match status" value="1"/>
</dbReference>
<organism evidence="5 6">
    <name type="scientific">Sphingobacterium allocomposti</name>
    <dbReference type="NCBI Taxonomy" id="415956"/>
    <lineage>
        <taxon>Bacteria</taxon>
        <taxon>Pseudomonadati</taxon>
        <taxon>Bacteroidota</taxon>
        <taxon>Sphingobacteriia</taxon>
        <taxon>Sphingobacteriales</taxon>
        <taxon>Sphingobacteriaceae</taxon>
        <taxon>Sphingobacterium</taxon>
    </lineage>
</organism>
<keyword evidence="2" id="KW-0560">Oxidoreductase</keyword>
<name>A0A5S5DDQ0_9SPHI</name>
<dbReference type="PANTHER" id="PTHR43976">
    <property type="entry name" value="SHORT CHAIN DEHYDROGENASE"/>
    <property type="match status" value="1"/>
</dbReference>
<comment type="similarity">
    <text evidence="1 3">Belongs to the short-chain dehydrogenases/reductases (SDR) family.</text>
</comment>
<comment type="caution">
    <text evidence="5">The sequence shown here is derived from an EMBL/GenBank/DDBJ whole genome shotgun (WGS) entry which is preliminary data.</text>
</comment>
<dbReference type="InterPro" id="IPR057326">
    <property type="entry name" value="KR_dom"/>
</dbReference>
<accession>A0A5S5DDQ0</accession>
<feature type="domain" description="Ketoreductase" evidence="4">
    <location>
        <begin position="5"/>
        <end position="187"/>
    </location>
</feature>
<dbReference type="InterPro" id="IPR036291">
    <property type="entry name" value="NAD(P)-bd_dom_sf"/>
</dbReference>
<dbReference type="EMBL" id="VNHX01000013">
    <property type="protein sequence ID" value="TYP94163.1"/>
    <property type="molecule type" value="Genomic_DNA"/>
</dbReference>
<dbReference type="SUPFAM" id="SSF51735">
    <property type="entry name" value="NAD(P)-binding Rossmann-fold domains"/>
    <property type="match status" value="1"/>
</dbReference>
<dbReference type="InterPro" id="IPR051911">
    <property type="entry name" value="SDR_oxidoreductase"/>
</dbReference>
<dbReference type="Pfam" id="PF00106">
    <property type="entry name" value="adh_short"/>
    <property type="match status" value="1"/>
</dbReference>
<dbReference type="AlphaFoldDB" id="A0A5S5DDQ0"/>
<dbReference type="GO" id="GO:0016491">
    <property type="term" value="F:oxidoreductase activity"/>
    <property type="evidence" value="ECO:0007669"/>
    <property type="project" value="UniProtKB-KW"/>
</dbReference>
<dbReference type="InterPro" id="IPR002347">
    <property type="entry name" value="SDR_fam"/>
</dbReference>
<dbReference type="Gene3D" id="3.40.50.720">
    <property type="entry name" value="NAD(P)-binding Rossmann-like Domain"/>
    <property type="match status" value="1"/>
</dbReference>
<dbReference type="PRINTS" id="PR00080">
    <property type="entry name" value="SDRFAMILY"/>
</dbReference>
<dbReference type="OrthoDB" id="1235794at2"/>
<dbReference type="RefSeq" id="WP_148908984.1">
    <property type="nucleotide sequence ID" value="NZ_VNHX01000013.1"/>
</dbReference>
<dbReference type="PRINTS" id="PR00081">
    <property type="entry name" value="GDHRDH"/>
</dbReference>
<evidence type="ECO:0000256" key="1">
    <source>
        <dbReference type="ARBA" id="ARBA00006484"/>
    </source>
</evidence>
<dbReference type="InterPro" id="IPR020904">
    <property type="entry name" value="Sc_DH/Rdtase_CS"/>
</dbReference>
<evidence type="ECO:0000256" key="2">
    <source>
        <dbReference type="ARBA" id="ARBA00023002"/>
    </source>
</evidence>
<dbReference type="CDD" id="cd05374">
    <property type="entry name" value="17beta-HSD-like_SDR_c"/>
    <property type="match status" value="1"/>
</dbReference>
<evidence type="ECO:0000313" key="6">
    <source>
        <dbReference type="Proteomes" id="UP000325105"/>
    </source>
</evidence>
<gene>
    <name evidence="5" type="ORF">BC792_11331</name>
</gene>
<dbReference type="SMART" id="SM00822">
    <property type="entry name" value="PKS_KR"/>
    <property type="match status" value="1"/>
</dbReference>
<evidence type="ECO:0000313" key="5">
    <source>
        <dbReference type="EMBL" id="TYP94163.1"/>
    </source>
</evidence>
<keyword evidence="6" id="KW-1185">Reference proteome</keyword>
<reference evidence="5 6" key="1">
    <citation type="submission" date="2019-07" db="EMBL/GenBank/DDBJ databases">
        <title>Genomic Encyclopedia of Archaeal and Bacterial Type Strains, Phase II (KMG-II): from individual species to whole genera.</title>
        <authorList>
            <person name="Goeker M."/>
        </authorList>
    </citation>
    <scope>NUCLEOTIDE SEQUENCE [LARGE SCALE GENOMIC DNA]</scope>
    <source>
        <strain evidence="5 6">DSM 18850</strain>
    </source>
</reference>
<evidence type="ECO:0000259" key="4">
    <source>
        <dbReference type="SMART" id="SM00822"/>
    </source>
</evidence>
<dbReference type="PANTHER" id="PTHR43976:SF16">
    <property type="entry name" value="SHORT-CHAIN DEHYDROGENASE_REDUCTASE FAMILY PROTEIN"/>
    <property type="match status" value="1"/>
</dbReference>
<protein>
    <submittedName>
        <fullName evidence="5">Short-subunit dehydrogenase</fullName>
    </submittedName>
</protein>
<evidence type="ECO:0000256" key="3">
    <source>
        <dbReference type="RuleBase" id="RU000363"/>
    </source>
</evidence>
<dbReference type="Proteomes" id="UP000325105">
    <property type="component" value="Unassembled WGS sequence"/>
</dbReference>
<proteinExistence type="inferred from homology"/>
<sequence length="280" mass="30024">MEAKKVWFVTGASNGLGLALVRKLLADGNQVAATSRNLQSLVEKVGTPSGTFLPLAVDLTDNGNVRDAIAACVNHFGRIDVVVNNAGFGLIGTVEELTDREVKDNFNVNVFGALNVIRNAAPHLRQQRSGHILNIASIGGYAGGFPGFGIYCATKFAMAGFTEGLAEEMSDFGVYATVVYPGYFRTNFLSKDAIKTAAVPIAAYTRARASEQAHLEQIAGNQPNDPEKAAEVLIEVSKLETPPVHFFLGEDAYALANQKTSLIQQTMAEHEKLGTSTKYQ</sequence>